<protein>
    <recommendedName>
        <fullName evidence="4">RxLR effector protein</fullName>
    </recommendedName>
</protein>
<keyword evidence="3" id="KW-1185">Reference proteome</keyword>
<accession>A0A225VGG3</accession>
<sequence length="291" mass="32696">MRLQLIVLLALVVVSGDTSATTATSARSIVVNQDDIQVKQLLRSDATDHVDKDEGERATWSNGLTNLIKPRPKMLTKLEMENLGLANLAKKYDLTGAFKSLKLKQFKNVDELFTSKNYKQWFSYMVYWNSQSKNKHFTVAKMFNKQFGSKKAFQIFTDAAASSHPDVKRMGEAYQVQLFKEFHKAGDNYKKIIKRLNSEEAAGKMFAAVIKSPSQSDKDLGESFAIPLLNKWAKEGKLHEDVVKIDRSLDEPYVYVLTNKIHESQGDATAKAKAALEAAQAKAARARVTRV</sequence>
<name>A0A225VGG3_9STRA</name>
<dbReference type="OrthoDB" id="143728at2759"/>
<dbReference type="AlphaFoldDB" id="A0A225VGG3"/>
<gene>
    <name evidence="2" type="ORF">PHMEG_00023681</name>
</gene>
<organism evidence="2 3">
    <name type="scientific">Phytophthora megakarya</name>
    <dbReference type="NCBI Taxonomy" id="4795"/>
    <lineage>
        <taxon>Eukaryota</taxon>
        <taxon>Sar</taxon>
        <taxon>Stramenopiles</taxon>
        <taxon>Oomycota</taxon>
        <taxon>Peronosporomycetes</taxon>
        <taxon>Peronosporales</taxon>
        <taxon>Peronosporaceae</taxon>
        <taxon>Phytophthora</taxon>
    </lineage>
</organism>
<dbReference type="EMBL" id="NBNE01004975">
    <property type="protein sequence ID" value="OWZ04425.1"/>
    <property type="molecule type" value="Genomic_DNA"/>
</dbReference>
<proteinExistence type="predicted"/>
<feature type="chain" id="PRO_5012013810" description="RxLR effector protein" evidence="1">
    <location>
        <begin position="21"/>
        <end position="291"/>
    </location>
</feature>
<comment type="caution">
    <text evidence="2">The sequence shown here is derived from an EMBL/GenBank/DDBJ whole genome shotgun (WGS) entry which is preliminary data.</text>
</comment>
<reference evidence="3" key="1">
    <citation type="submission" date="2017-03" db="EMBL/GenBank/DDBJ databases">
        <title>Phytopthora megakarya and P. palmivora, two closely related causual agents of cacao black pod achieved similar genome size and gene model numbers by different mechanisms.</title>
        <authorList>
            <person name="Ali S."/>
            <person name="Shao J."/>
            <person name="Larry D.J."/>
            <person name="Kronmiller B."/>
            <person name="Shen D."/>
            <person name="Strem M.D."/>
            <person name="Melnick R.L."/>
            <person name="Guiltinan M.J."/>
            <person name="Tyler B.M."/>
            <person name="Meinhardt L.W."/>
            <person name="Bailey B.A."/>
        </authorList>
    </citation>
    <scope>NUCLEOTIDE SEQUENCE [LARGE SCALE GENOMIC DNA]</scope>
    <source>
        <strain evidence="3">zdho120</strain>
    </source>
</reference>
<keyword evidence="1" id="KW-0732">Signal</keyword>
<dbReference type="Proteomes" id="UP000198211">
    <property type="component" value="Unassembled WGS sequence"/>
</dbReference>
<evidence type="ECO:0000313" key="2">
    <source>
        <dbReference type="EMBL" id="OWZ04425.1"/>
    </source>
</evidence>
<feature type="signal peptide" evidence="1">
    <location>
        <begin position="1"/>
        <end position="20"/>
    </location>
</feature>
<evidence type="ECO:0000313" key="3">
    <source>
        <dbReference type="Proteomes" id="UP000198211"/>
    </source>
</evidence>
<evidence type="ECO:0000256" key="1">
    <source>
        <dbReference type="SAM" id="SignalP"/>
    </source>
</evidence>
<evidence type="ECO:0008006" key="4">
    <source>
        <dbReference type="Google" id="ProtNLM"/>
    </source>
</evidence>